<name>A0A7W9SPE3_ARMRO</name>
<dbReference type="Gene3D" id="3.90.1200.10">
    <property type="match status" value="1"/>
</dbReference>
<sequence>MTLTCFGQDPTSQRWWKLTGDDAKALRALPLHYRFMPQRDEATATLIAEGARPAEAVWVDTDALPPEAHEPHPLRVPWGYPGWLESALAWIAAHAAGLHAWKELKSWSLSCVIRAETGRGVVYFKATNQRPLFANEPRITQNLAQRFPGRIPTPLATDPERGWMLLADFGDELRTSHGDDATALALTDYSRLQQQTLGQETELLAMGCVDRRPAHLAREVARLLTDQAALDTLTYDQREKLLSVDWQARIAAFADAPCGLVHGDLHTGNVATGPDGLLYFDWTDACVALPWMDILLPFWPENVDKTQELLAAWSTPLPPWNEIAPLIALHHAVSYRHIRDATEPCVQHELGIMLTLFLQKVAAFV</sequence>
<organism evidence="2 3">
    <name type="scientific">Armatimonas rosea</name>
    <dbReference type="NCBI Taxonomy" id="685828"/>
    <lineage>
        <taxon>Bacteria</taxon>
        <taxon>Bacillati</taxon>
        <taxon>Armatimonadota</taxon>
        <taxon>Armatimonadia</taxon>
        <taxon>Armatimonadales</taxon>
        <taxon>Armatimonadaceae</taxon>
        <taxon>Armatimonas</taxon>
    </lineage>
</organism>
<evidence type="ECO:0000313" key="2">
    <source>
        <dbReference type="EMBL" id="MBB6049603.1"/>
    </source>
</evidence>
<dbReference type="EMBL" id="JACHGW010000001">
    <property type="protein sequence ID" value="MBB6049603.1"/>
    <property type="molecule type" value="Genomic_DNA"/>
</dbReference>
<reference evidence="2 3" key="1">
    <citation type="submission" date="2020-08" db="EMBL/GenBank/DDBJ databases">
        <title>Genomic Encyclopedia of Type Strains, Phase IV (KMG-IV): sequencing the most valuable type-strain genomes for metagenomic binning, comparative biology and taxonomic classification.</title>
        <authorList>
            <person name="Goeker M."/>
        </authorList>
    </citation>
    <scope>NUCLEOTIDE SEQUENCE [LARGE SCALE GENOMIC DNA]</scope>
    <source>
        <strain evidence="2 3">DSM 23562</strain>
    </source>
</reference>
<dbReference type="AlphaFoldDB" id="A0A7W9SPE3"/>
<gene>
    <name evidence="2" type="ORF">HNQ39_001365</name>
</gene>
<evidence type="ECO:0000313" key="3">
    <source>
        <dbReference type="Proteomes" id="UP000520814"/>
    </source>
</evidence>
<comment type="caution">
    <text evidence="2">The sequence shown here is derived from an EMBL/GenBank/DDBJ whole genome shotgun (WGS) entry which is preliminary data.</text>
</comment>
<dbReference type="RefSeq" id="WP_184193201.1">
    <property type="nucleotide sequence ID" value="NZ_JACHGW010000001.1"/>
</dbReference>
<dbReference type="InterPro" id="IPR002575">
    <property type="entry name" value="Aminoglycoside_PTrfase"/>
</dbReference>
<dbReference type="Pfam" id="PF01636">
    <property type="entry name" value="APH"/>
    <property type="match status" value="1"/>
</dbReference>
<protein>
    <recommendedName>
        <fullName evidence="1">Aminoglycoside phosphotransferase domain-containing protein</fullName>
    </recommendedName>
</protein>
<dbReference type="Proteomes" id="UP000520814">
    <property type="component" value="Unassembled WGS sequence"/>
</dbReference>
<dbReference type="SUPFAM" id="SSF56112">
    <property type="entry name" value="Protein kinase-like (PK-like)"/>
    <property type="match status" value="1"/>
</dbReference>
<proteinExistence type="predicted"/>
<accession>A0A7W9SPE3</accession>
<keyword evidence="3" id="KW-1185">Reference proteome</keyword>
<evidence type="ECO:0000259" key="1">
    <source>
        <dbReference type="Pfam" id="PF01636"/>
    </source>
</evidence>
<feature type="domain" description="Aminoglycoside phosphotransferase" evidence="1">
    <location>
        <begin position="136"/>
        <end position="295"/>
    </location>
</feature>
<dbReference type="InterPro" id="IPR011009">
    <property type="entry name" value="Kinase-like_dom_sf"/>
</dbReference>